<comment type="caution">
    <text evidence="2">The sequence shown here is derived from an EMBL/GenBank/DDBJ whole genome shotgun (WGS) entry which is preliminary data.</text>
</comment>
<dbReference type="Proteomes" id="UP000293550">
    <property type="component" value="Unassembled WGS sequence"/>
</dbReference>
<protein>
    <submittedName>
        <fullName evidence="2">Autotransporter outer membrane beta-barrel domain-containing protein</fullName>
    </submittedName>
</protein>
<evidence type="ECO:0000259" key="1">
    <source>
        <dbReference type="PROSITE" id="PS51208"/>
    </source>
</evidence>
<dbReference type="SUPFAM" id="SSF103515">
    <property type="entry name" value="Autotransporter"/>
    <property type="match status" value="1"/>
</dbReference>
<evidence type="ECO:0000313" key="3">
    <source>
        <dbReference type="Proteomes" id="UP000293550"/>
    </source>
</evidence>
<dbReference type="Pfam" id="PF03797">
    <property type="entry name" value="Autotransporter"/>
    <property type="match status" value="1"/>
</dbReference>
<evidence type="ECO:0000313" key="2">
    <source>
        <dbReference type="EMBL" id="RZI45652.1"/>
    </source>
</evidence>
<dbReference type="SMART" id="SM00869">
    <property type="entry name" value="Autotransporter"/>
    <property type="match status" value="1"/>
</dbReference>
<name>A0A4Q7DG72_9PROT</name>
<dbReference type="Gene3D" id="2.40.128.130">
    <property type="entry name" value="Autotransporter beta-domain"/>
    <property type="match status" value="1"/>
</dbReference>
<keyword evidence="3" id="KW-1185">Reference proteome</keyword>
<dbReference type="AlphaFoldDB" id="A0A4Q7DG72"/>
<dbReference type="InterPro" id="IPR036709">
    <property type="entry name" value="Autotransporte_beta_dom_sf"/>
</dbReference>
<dbReference type="GO" id="GO:0019867">
    <property type="term" value="C:outer membrane"/>
    <property type="evidence" value="ECO:0007669"/>
    <property type="project" value="InterPro"/>
</dbReference>
<dbReference type="PROSITE" id="PS51208">
    <property type="entry name" value="AUTOTRANSPORTER"/>
    <property type="match status" value="1"/>
</dbReference>
<organism evidence="2 3">
    <name type="scientific">Candidatus Finniella inopinata</name>
    <dbReference type="NCBI Taxonomy" id="1696036"/>
    <lineage>
        <taxon>Bacteria</taxon>
        <taxon>Pseudomonadati</taxon>
        <taxon>Pseudomonadota</taxon>
        <taxon>Alphaproteobacteria</taxon>
        <taxon>Holosporales</taxon>
        <taxon>Candidatus Paracaedibacteraceae</taxon>
        <taxon>Candidatus Finniella</taxon>
    </lineage>
</organism>
<dbReference type="InterPro" id="IPR006315">
    <property type="entry name" value="OM_autotransptr_brl_dom"/>
</dbReference>
<reference evidence="2 3" key="1">
    <citation type="submission" date="2018-10" db="EMBL/GenBank/DDBJ databases">
        <title>An updated phylogeny of the Alphaproteobacteria reveals that the parasitic Rickettsiales and Holosporales have independent origins.</title>
        <authorList>
            <person name="Munoz-Gomez S.A."/>
            <person name="Hess S."/>
            <person name="Burger G."/>
            <person name="Lang B.F."/>
            <person name="Susko E."/>
            <person name="Slamovits C.H."/>
            <person name="Roger A.J."/>
        </authorList>
    </citation>
    <scope>NUCLEOTIDE SEQUENCE [LARGE SCALE GENOMIC DNA]</scope>
    <source>
        <strain evidence="2">HOLO01</strain>
    </source>
</reference>
<dbReference type="InterPro" id="IPR005546">
    <property type="entry name" value="Autotransporte_beta"/>
</dbReference>
<dbReference type="EMBL" id="SCFB01000007">
    <property type="protein sequence ID" value="RZI45652.1"/>
    <property type="molecule type" value="Genomic_DNA"/>
</dbReference>
<dbReference type="NCBIfam" id="TIGR01414">
    <property type="entry name" value="autotrans_barl"/>
    <property type="match status" value="1"/>
</dbReference>
<sequence length="315" mass="36653">MNLNINYSPLYYVKLGKNLKELEDVLDLVNLLHKRHLWVQTVGSYSHTKSTHEAIGYKNHYLGIVIGGDKEFENGLRLGLSYNRGDSNIKTKVEDGQSQTQYNLNSHILTTYGEYRFDSGFFLKGYLKYGQVFIDKFSFNYNDDSRASGGNKAYIYGATLGVGYPIFFLPTIILTPFLGLSNDYVRNPSYKESWSWPGYNTHVNISSHIERRFIINPGIHLQSIIVKNDHIIVPEIYISINYIFSSQDNFPRRLKVENTEMLINAEKLKRTSYTVGGHIRLIKKKKCQFEMRYDYNFISKYRDTHTAWARIILNF</sequence>
<feature type="domain" description="Autotransporter" evidence="1">
    <location>
        <begin position="30"/>
        <end position="315"/>
    </location>
</feature>
<accession>A0A4Q7DG72</accession>
<gene>
    <name evidence="2" type="ORF">EQU50_06000</name>
</gene>
<proteinExistence type="predicted"/>